<keyword evidence="3 6" id="KW-0812">Transmembrane</keyword>
<feature type="domain" description="EamA" evidence="7">
    <location>
        <begin position="25"/>
        <end position="143"/>
    </location>
</feature>
<dbReference type="InterPro" id="IPR037185">
    <property type="entry name" value="EmrE-like"/>
</dbReference>
<reference evidence="8 9" key="1">
    <citation type="submission" date="2019-03" db="EMBL/GenBank/DDBJ databases">
        <title>Genomic Encyclopedia of Type Strains, Phase IV (KMG-IV): sequencing the most valuable type-strain genomes for metagenomic binning, comparative biology and taxonomic classification.</title>
        <authorList>
            <person name="Goeker M."/>
        </authorList>
    </citation>
    <scope>NUCLEOTIDE SEQUENCE [LARGE SCALE GENOMIC DNA]</scope>
    <source>
        <strain evidence="8 9">DSM 104836</strain>
    </source>
</reference>
<feature type="transmembrane region" description="Helical" evidence="6">
    <location>
        <begin position="266"/>
        <end position="286"/>
    </location>
</feature>
<evidence type="ECO:0000313" key="8">
    <source>
        <dbReference type="EMBL" id="TCS54745.1"/>
    </source>
</evidence>
<dbReference type="OrthoDB" id="9815809at2"/>
<feature type="transmembrane region" description="Helical" evidence="6">
    <location>
        <begin position="73"/>
        <end position="94"/>
    </location>
</feature>
<feature type="transmembrane region" description="Helical" evidence="6">
    <location>
        <begin position="130"/>
        <end position="148"/>
    </location>
</feature>
<dbReference type="PANTHER" id="PTHR22911:SF6">
    <property type="entry name" value="SOLUTE CARRIER FAMILY 35 MEMBER G1"/>
    <property type="match status" value="1"/>
</dbReference>
<feature type="transmembrane region" description="Helical" evidence="6">
    <location>
        <begin position="44"/>
        <end position="61"/>
    </location>
</feature>
<feature type="transmembrane region" description="Helical" evidence="6">
    <location>
        <begin position="12"/>
        <end position="32"/>
    </location>
</feature>
<dbReference type="GO" id="GO:0016020">
    <property type="term" value="C:membrane"/>
    <property type="evidence" value="ECO:0007669"/>
    <property type="project" value="UniProtKB-SubCell"/>
</dbReference>
<evidence type="ECO:0000256" key="2">
    <source>
        <dbReference type="ARBA" id="ARBA00009853"/>
    </source>
</evidence>
<protein>
    <submittedName>
        <fullName evidence="8">Threonine/homoserine efflux transporter RhtA</fullName>
    </submittedName>
</protein>
<gene>
    <name evidence="8" type="ORF">EDD52_13216</name>
</gene>
<dbReference type="RefSeq" id="WP_132248733.1">
    <property type="nucleotide sequence ID" value="NZ_SLZU01000032.1"/>
</dbReference>
<organism evidence="8 9">
    <name type="scientific">Primorskyibacter sedentarius</name>
    <dbReference type="NCBI Taxonomy" id="745311"/>
    <lineage>
        <taxon>Bacteria</taxon>
        <taxon>Pseudomonadati</taxon>
        <taxon>Pseudomonadota</taxon>
        <taxon>Alphaproteobacteria</taxon>
        <taxon>Rhodobacterales</taxon>
        <taxon>Roseobacteraceae</taxon>
        <taxon>Primorskyibacter</taxon>
    </lineage>
</organism>
<feature type="domain" description="EamA" evidence="7">
    <location>
        <begin position="158"/>
        <end position="280"/>
    </location>
</feature>
<keyword evidence="4 6" id="KW-1133">Transmembrane helix</keyword>
<evidence type="ECO:0000256" key="5">
    <source>
        <dbReference type="ARBA" id="ARBA00023136"/>
    </source>
</evidence>
<proteinExistence type="inferred from homology"/>
<evidence type="ECO:0000256" key="4">
    <source>
        <dbReference type="ARBA" id="ARBA00022989"/>
    </source>
</evidence>
<keyword evidence="9" id="KW-1185">Reference proteome</keyword>
<evidence type="ECO:0000313" key="9">
    <source>
        <dbReference type="Proteomes" id="UP000295696"/>
    </source>
</evidence>
<dbReference type="SUPFAM" id="SSF103481">
    <property type="entry name" value="Multidrug resistance efflux transporter EmrE"/>
    <property type="match status" value="2"/>
</dbReference>
<evidence type="ECO:0000256" key="1">
    <source>
        <dbReference type="ARBA" id="ARBA00004141"/>
    </source>
</evidence>
<feature type="transmembrane region" description="Helical" evidence="6">
    <location>
        <begin position="154"/>
        <end position="172"/>
    </location>
</feature>
<comment type="subcellular location">
    <subcellularLocation>
        <location evidence="1">Membrane</location>
        <topology evidence="1">Multi-pass membrane protein</topology>
    </subcellularLocation>
</comment>
<dbReference type="Proteomes" id="UP000295696">
    <property type="component" value="Unassembled WGS sequence"/>
</dbReference>
<comment type="similarity">
    <text evidence="2">Belongs to the drug/metabolite transporter (DMT) superfamily. 10 TMS drug/metabolite exporter (DME) (TC 2.A.7.3) family.</text>
</comment>
<dbReference type="EMBL" id="SLZU01000032">
    <property type="protein sequence ID" value="TCS54745.1"/>
    <property type="molecule type" value="Genomic_DNA"/>
</dbReference>
<feature type="transmembrane region" description="Helical" evidence="6">
    <location>
        <begin position="212"/>
        <end position="232"/>
    </location>
</feature>
<evidence type="ECO:0000259" key="7">
    <source>
        <dbReference type="Pfam" id="PF00892"/>
    </source>
</evidence>
<dbReference type="InterPro" id="IPR000620">
    <property type="entry name" value="EamA_dom"/>
</dbReference>
<accession>A0A4V2UM50</accession>
<feature type="transmembrane region" description="Helical" evidence="6">
    <location>
        <begin position="179"/>
        <end position="200"/>
    </location>
</feature>
<dbReference type="PANTHER" id="PTHR22911">
    <property type="entry name" value="ACYL-MALONYL CONDENSING ENZYME-RELATED"/>
    <property type="match status" value="1"/>
</dbReference>
<comment type="caution">
    <text evidence="8">The sequence shown here is derived from an EMBL/GenBank/DDBJ whole genome shotgun (WGS) entry which is preliminary data.</text>
</comment>
<keyword evidence="5 6" id="KW-0472">Membrane</keyword>
<evidence type="ECO:0000256" key="3">
    <source>
        <dbReference type="ARBA" id="ARBA00022692"/>
    </source>
</evidence>
<evidence type="ECO:0000256" key="6">
    <source>
        <dbReference type="SAM" id="Phobius"/>
    </source>
</evidence>
<feature type="transmembrane region" description="Helical" evidence="6">
    <location>
        <begin position="239"/>
        <end position="260"/>
    </location>
</feature>
<dbReference type="Pfam" id="PF00892">
    <property type="entry name" value="EamA"/>
    <property type="match status" value="2"/>
</dbReference>
<name>A0A4V2UM50_9RHOB</name>
<sequence>MHSATPEPARNLAGGLWLIADMCLYIWALSIVKAVGLDFPPTQIVLLRAVTGLTLMLPWIWRERAAFAKPDDLPLHMLRVMLSTVTLTASFFAIARLPFALFTAMNFTRPLVLMAMAALFLSERVTPRRWLAGMVALVGVLIAVDPSGTGSLNWGLPALVLTILAGTGAVIVTRRLKSAPTIVLMTFYTGGLAVLISPFALASWQEVSAKEWPALLAVGLFAQSAQFCFLQAHKRAEAAFLAVLGYGSLVISAAVGYTIFNEPISLRFVLGACMIICAAAWGTVLATRRTGF</sequence>
<dbReference type="AlphaFoldDB" id="A0A4V2UM50"/>